<evidence type="ECO:0000256" key="2">
    <source>
        <dbReference type="SAM" id="Phobius"/>
    </source>
</evidence>
<accession>A0A2V2LIP9</accession>
<protein>
    <submittedName>
        <fullName evidence="3">Uncharacterized protein</fullName>
    </submittedName>
</protein>
<feature type="transmembrane region" description="Helical" evidence="2">
    <location>
        <begin position="167"/>
        <end position="186"/>
    </location>
</feature>
<gene>
    <name evidence="3" type="ORF">DKT77_16555</name>
</gene>
<keyword evidence="2" id="KW-1133">Transmembrane helix</keyword>
<name>A0A2V2LIP9_9RHOB</name>
<keyword evidence="4" id="KW-1185">Reference proteome</keyword>
<sequence>MTVSDTVSTGEGGRLRLYALSQDRAEAAALRAAFAQDAPDIGAQVGAALGTGPLEGHWLTLVPVSDVRAIGFDTYLRSGHDVPDDQIAAARARLDAVSGHVLIVQSPAFGGSAHRLSPADWLEPMAEFDTIRDPGPARDMPRAAHPDPVSAQGRTPPAPPRRAMPPLVLLLGLLAAGAIVAALAVLGGR</sequence>
<keyword evidence="2" id="KW-0472">Membrane</keyword>
<organism evidence="3 4">
    <name type="scientific">Meridianimarinicoccus roseus</name>
    <dbReference type="NCBI Taxonomy" id="2072018"/>
    <lineage>
        <taxon>Bacteria</taxon>
        <taxon>Pseudomonadati</taxon>
        <taxon>Pseudomonadota</taxon>
        <taxon>Alphaproteobacteria</taxon>
        <taxon>Rhodobacterales</taxon>
        <taxon>Paracoccaceae</taxon>
        <taxon>Meridianimarinicoccus</taxon>
    </lineage>
</organism>
<comment type="caution">
    <text evidence="3">The sequence shown here is derived from an EMBL/GenBank/DDBJ whole genome shotgun (WGS) entry which is preliminary data.</text>
</comment>
<dbReference type="Proteomes" id="UP000245680">
    <property type="component" value="Unassembled WGS sequence"/>
</dbReference>
<evidence type="ECO:0000313" key="4">
    <source>
        <dbReference type="Proteomes" id="UP000245680"/>
    </source>
</evidence>
<dbReference type="EMBL" id="QGKU01000048">
    <property type="protein sequence ID" value="PWR01723.1"/>
    <property type="molecule type" value="Genomic_DNA"/>
</dbReference>
<dbReference type="RefSeq" id="WP_109812765.1">
    <property type="nucleotide sequence ID" value="NZ_QGKU01000048.1"/>
</dbReference>
<evidence type="ECO:0000256" key="1">
    <source>
        <dbReference type="SAM" id="MobiDB-lite"/>
    </source>
</evidence>
<dbReference type="AlphaFoldDB" id="A0A2V2LIP9"/>
<evidence type="ECO:0000313" key="3">
    <source>
        <dbReference type="EMBL" id="PWR01723.1"/>
    </source>
</evidence>
<proteinExistence type="predicted"/>
<keyword evidence="2" id="KW-0812">Transmembrane</keyword>
<reference evidence="3 4" key="1">
    <citation type="submission" date="2018-05" db="EMBL/GenBank/DDBJ databases">
        <title>Rhodobacteraceae gen. nov., sp. nov. isolated from sea water.</title>
        <authorList>
            <person name="Ren Y."/>
        </authorList>
    </citation>
    <scope>NUCLEOTIDE SEQUENCE [LARGE SCALE GENOMIC DNA]</scope>
    <source>
        <strain evidence="3 4">TG-679</strain>
    </source>
</reference>
<feature type="compositionally biased region" description="Basic and acidic residues" evidence="1">
    <location>
        <begin position="131"/>
        <end position="145"/>
    </location>
</feature>
<dbReference type="OrthoDB" id="7875742at2"/>
<feature type="region of interest" description="Disordered" evidence="1">
    <location>
        <begin position="131"/>
        <end position="161"/>
    </location>
</feature>